<dbReference type="GeneID" id="27899227"/>
<sequence>MMMQQQFAEMCTTALHAMGQGLHAKDVLIGALPADLSAWMEDLSLRALPPPPHPPPPGWWRQLLQAWIRRSINFLIRRRCCDALSRSPGHAGVHWHLDDRRIWWTDPMQMEPIELYYDPE</sequence>
<dbReference type="HOGENOM" id="CLU_2051115_0_0_1"/>
<dbReference type="Proteomes" id="UP000016931">
    <property type="component" value="Unassembled WGS sequence"/>
</dbReference>
<evidence type="ECO:0000313" key="1">
    <source>
        <dbReference type="EMBL" id="EMF11045.1"/>
    </source>
</evidence>
<dbReference type="EMBL" id="KB456266">
    <property type="protein sequence ID" value="EMF11045.1"/>
    <property type="molecule type" value="Genomic_DNA"/>
</dbReference>
<keyword evidence="2" id="KW-1185">Reference proteome</keyword>
<gene>
    <name evidence="1" type="ORF">SEPMUDRAFT_126652</name>
</gene>
<dbReference type="AlphaFoldDB" id="M3AWC4"/>
<evidence type="ECO:0000313" key="2">
    <source>
        <dbReference type="Proteomes" id="UP000016931"/>
    </source>
</evidence>
<organism evidence="1 2">
    <name type="scientific">Sphaerulina musiva (strain SO2202)</name>
    <name type="common">Poplar stem canker fungus</name>
    <name type="synonym">Septoria musiva</name>
    <dbReference type="NCBI Taxonomy" id="692275"/>
    <lineage>
        <taxon>Eukaryota</taxon>
        <taxon>Fungi</taxon>
        <taxon>Dikarya</taxon>
        <taxon>Ascomycota</taxon>
        <taxon>Pezizomycotina</taxon>
        <taxon>Dothideomycetes</taxon>
        <taxon>Dothideomycetidae</taxon>
        <taxon>Mycosphaerellales</taxon>
        <taxon>Mycosphaerellaceae</taxon>
        <taxon>Sphaerulina</taxon>
    </lineage>
</organism>
<dbReference type="RefSeq" id="XP_016759166.1">
    <property type="nucleotide sequence ID" value="XM_016902090.1"/>
</dbReference>
<proteinExistence type="predicted"/>
<accession>M3AWC4</accession>
<dbReference type="OrthoDB" id="3648100at2759"/>
<reference evidence="1 2" key="1">
    <citation type="journal article" date="2012" name="PLoS Pathog.">
        <title>Diverse lifestyles and strategies of plant pathogenesis encoded in the genomes of eighteen Dothideomycetes fungi.</title>
        <authorList>
            <person name="Ohm R.A."/>
            <person name="Feau N."/>
            <person name="Henrissat B."/>
            <person name="Schoch C.L."/>
            <person name="Horwitz B.A."/>
            <person name="Barry K.W."/>
            <person name="Condon B.J."/>
            <person name="Copeland A.C."/>
            <person name="Dhillon B."/>
            <person name="Glaser F."/>
            <person name="Hesse C.N."/>
            <person name="Kosti I."/>
            <person name="LaButti K."/>
            <person name="Lindquist E.A."/>
            <person name="Lucas S."/>
            <person name="Salamov A.A."/>
            <person name="Bradshaw R.E."/>
            <person name="Ciuffetti L."/>
            <person name="Hamelin R.C."/>
            <person name="Kema G.H.J."/>
            <person name="Lawrence C."/>
            <person name="Scott J.A."/>
            <person name="Spatafora J.W."/>
            <person name="Turgeon B.G."/>
            <person name="de Wit P.J.G.M."/>
            <person name="Zhong S."/>
            <person name="Goodwin S.B."/>
            <person name="Grigoriev I.V."/>
        </authorList>
    </citation>
    <scope>NUCLEOTIDE SEQUENCE [LARGE SCALE GENOMIC DNA]</scope>
    <source>
        <strain evidence="1 2">SO2202</strain>
    </source>
</reference>
<protein>
    <submittedName>
        <fullName evidence="1">Uncharacterized protein</fullName>
    </submittedName>
</protein>
<name>M3AWC4_SPHMS</name>